<gene>
    <name evidence="2" type="ordered locus">Swit_1431</name>
</gene>
<protein>
    <recommendedName>
        <fullName evidence="1">SnoaL-like domain-containing protein</fullName>
    </recommendedName>
</protein>
<dbReference type="Gene3D" id="3.10.450.50">
    <property type="match status" value="1"/>
</dbReference>
<dbReference type="KEGG" id="swi:Swit_1431"/>
<reference evidence="2 3" key="1">
    <citation type="journal article" date="2010" name="J. Bacteriol.">
        <title>Genome sequence of the dioxin-mineralizing bacterium Sphingomonas wittichii RW1.</title>
        <authorList>
            <person name="Miller T.R."/>
            <person name="Delcher A.L."/>
            <person name="Salzberg S.L."/>
            <person name="Saunders E."/>
            <person name="Detter J.C."/>
            <person name="Halden R.U."/>
        </authorList>
    </citation>
    <scope>NUCLEOTIDE SEQUENCE [LARGE SCALE GENOMIC DNA]</scope>
    <source>
        <strain evidence="3">DSM 6014 / CCUG 31198 / JCM 15750 / NBRC 105917 / EY 4224 / RW1</strain>
    </source>
</reference>
<organism evidence="2 3">
    <name type="scientific">Rhizorhabdus wittichii (strain DSM 6014 / CCUG 31198 / JCM 15750 / NBRC 105917 / EY 4224 / RW1)</name>
    <name type="common">Sphingomonas wittichii</name>
    <dbReference type="NCBI Taxonomy" id="392499"/>
    <lineage>
        <taxon>Bacteria</taxon>
        <taxon>Pseudomonadati</taxon>
        <taxon>Pseudomonadota</taxon>
        <taxon>Alphaproteobacteria</taxon>
        <taxon>Sphingomonadales</taxon>
        <taxon>Sphingomonadaceae</taxon>
        <taxon>Rhizorhabdus</taxon>
    </lineage>
</organism>
<dbReference type="AlphaFoldDB" id="A0A9J9HA66"/>
<dbReference type="SUPFAM" id="SSF54427">
    <property type="entry name" value="NTF2-like"/>
    <property type="match status" value="1"/>
</dbReference>
<dbReference type="InterPro" id="IPR037401">
    <property type="entry name" value="SnoaL-like"/>
</dbReference>
<dbReference type="Pfam" id="PF13577">
    <property type="entry name" value="SnoaL_4"/>
    <property type="match status" value="1"/>
</dbReference>
<accession>A0A9J9HA66</accession>
<dbReference type="Proteomes" id="UP000001989">
    <property type="component" value="Chromosome"/>
</dbReference>
<dbReference type="EMBL" id="CP000699">
    <property type="protein sequence ID" value="ABQ67795.1"/>
    <property type="molecule type" value="Genomic_DNA"/>
</dbReference>
<feature type="domain" description="SnoaL-like" evidence="1">
    <location>
        <begin position="6"/>
        <end position="139"/>
    </location>
</feature>
<keyword evidence="3" id="KW-1185">Reference proteome</keyword>
<evidence type="ECO:0000313" key="3">
    <source>
        <dbReference type="Proteomes" id="UP000001989"/>
    </source>
</evidence>
<sequence>MADSLQTLLDKRALDEMVYKCMHAMDTHQWALYRANIVEDATFDFTDHGVATDDAAEPMRGADNYLEILASVITGFDSTQHVVSNMYHEVEGDRARTRCYIQAEHFLNNDRGDRRVACGGRYLIDAIRTPDGWKIKHLKFQTFWFTGNTTLYELAGRASAAKRVAA</sequence>
<evidence type="ECO:0000259" key="1">
    <source>
        <dbReference type="Pfam" id="PF13577"/>
    </source>
</evidence>
<evidence type="ECO:0000313" key="2">
    <source>
        <dbReference type="EMBL" id="ABQ67795.1"/>
    </source>
</evidence>
<name>A0A9J9HA66_RHIWR</name>
<dbReference type="InterPro" id="IPR032710">
    <property type="entry name" value="NTF2-like_dom_sf"/>
</dbReference>
<proteinExistence type="predicted"/>